<gene>
    <name evidence="2" type="ordered locus">Rru_A2163</name>
</gene>
<sequence>MSAGVQLPLDLPWRPALGREHFLVAACNASAVALVEAWPHWPAPAACIHGPTGAGKTHLAQVFATRAAAVVLDPAVILGTDPLTLFEGGRAAVIEDADRAGLPEATLFHLLNAARQRGGSLLLTALSPPARWGVHLADLRSRLAALPAEGLCEPDDELMAAVLLKLFSDRGLDVAPGAIGYLLPRMERSFAAARDLVVHADALALREGRAVTVPLLRQLLATPDRADR</sequence>
<keyword evidence="3" id="KW-1185">Reference proteome</keyword>
<dbReference type="SUPFAM" id="SSF52540">
    <property type="entry name" value="P-loop containing nucleoside triphosphate hydrolases"/>
    <property type="match status" value="1"/>
</dbReference>
<evidence type="ECO:0000313" key="2">
    <source>
        <dbReference type="EMBL" id="ABC22963.1"/>
    </source>
</evidence>
<dbReference type="SMR" id="Q2RSD2"/>
<feature type="domain" description="Hda lid" evidence="1">
    <location>
        <begin position="161"/>
        <end position="220"/>
    </location>
</feature>
<name>Q2RSD2_RHORT</name>
<dbReference type="Pfam" id="PF22688">
    <property type="entry name" value="Hda_lid"/>
    <property type="match status" value="1"/>
</dbReference>
<dbReference type="PATRIC" id="fig|269796.9.peg.2257"/>
<dbReference type="GO" id="GO:0006270">
    <property type="term" value="P:DNA replication initiation"/>
    <property type="evidence" value="ECO:0007669"/>
    <property type="project" value="TreeGrafter"/>
</dbReference>
<dbReference type="PANTHER" id="PTHR30050">
    <property type="entry name" value="CHROMOSOMAL REPLICATION INITIATOR PROTEIN DNAA"/>
    <property type="match status" value="1"/>
</dbReference>
<dbReference type="HOGENOM" id="CLU_072265_0_0_5"/>
<dbReference type="EnsemblBacteria" id="ABC22963">
    <property type="protein sequence ID" value="ABC22963"/>
    <property type="gene ID" value="Rru_A2163"/>
</dbReference>
<dbReference type="eggNOG" id="COG0593">
    <property type="taxonomic scope" value="Bacteria"/>
</dbReference>
<evidence type="ECO:0000259" key="1">
    <source>
        <dbReference type="Pfam" id="PF22688"/>
    </source>
</evidence>
<dbReference type="Proteomes" id="UP000001929">
    <property type="component" value="Chromosome"/>
</dbReference>
<organism evidence="2 3">
    <name type="scientific">Rhodospirillum rubrum (strain ATCC 11170 / ATH 1.1.1 / DSM 467 / LMG 4362 / NCIMB 8255 / S1)</name>
    <dbReference type="NCBI Taxonomy" id="269796"/>
    <lineage>
        <taxon>Bacteria</taxon>
        <taxon>Pseudomonadati</taxon>
        <taxon>Pseudomonadota</taxon>
        <taxon>Alphaproteobacteria</taxon>
        <taxon>Rhodospirillales</taxon>
        <taxon>Rhodospirillaceae</taxon>
        <taxon>Rhodospirillum</taxon>
    </lineage>
</organism>
<protein>
    <submittedName>
        <fullName evidence="2">Regulatory inactivation of DnaA Hda protein</fullName>
    </submittedName>
</protein>
<dbReference type="Gene3D" id="3.40.50.300">
    <property type="entry name" value="P-loop containing nucleotide triphosphate hydrolases"/>
    <property type="match status" value="1"/>
</dbReference>
<dbReference type="STRING" id="269796.Rru_A2163"/>
<evidence type="ECO:0000313" key="3">
    <source>
        <dbReference type="Proteomes" id="UP000001929"/>
    </source>
</evidence>
<dbReference type="RefSeq" id="WP_011390012.1">
    <property type="nucleotide sequence ID" value="NC_007643.1"/>
</dbReference>
<proteinExistence type="predicted"/>
<dbReference type="GO" id="GO:0005886">
    <property type="term" value="C:plasma membrane"/>
    <property type="evidence" value="ECO:0007669"/>
    <property type="project" value="TreeGrafter"/>
</dbReference>
<dbReference type="PhylomeDB" id="Q2RSD2"/>
<dbReference type="DNASU" id="3835590"/>
<accession>Q2RSD2</accession>
<reference evidence="2 3" key="1">
    <citation type="journal article" date="2011" name="Stand. Genomic Sci.">
        <title>Complete genome sequence of Rhodospirillum rubrum type strain (S1).</title>
        <authorList>
            <person name="Munk A.C."/>
            <person name="Copeland A."/>
            <person name="Lucas S."/>
            <person name="Lapidus A."/>
            <person name="Del Rio T.G."/>
            <person name="Barry K."/>
            <person name="Detter J.C."/>
            <person name="Hammon N."/>
            <person name="Israni S."/>
            <person name="Pitluck S."/>
            <person name="Brettin T."/>
            <person name="Bruce D."/>
            <person name="Han C."/>
            <person name="Tapia R."/>
            <person name="Gilna P."/>
            <person name="Schmutz J."/>
            <person name="Larimer F."/>
            <person name="Land M."/>
            <person name="Kyrpides N.C."/>
            <person name="Mavromatis K."/>
            <person name="Richardson P."/>
            <person name="Rohde M."/>
            <person name="Goker M."/>
            <person name="Klenk H.P."/>
            <person name="Zhang Y."/>
            <person name="Roberts G.P."/>
            <person name="Reslewic S."/>
            <person name="Schwartz D.C."/>
        </authorList>
    </citation>
    <scope>NUCLEOTIDE SEQUENCE [LARGE SCALE GENOMIC DNA]</scope>
    <source>
        <strain evidence="3">ATCC 11170 / ATH 1.1.1 / DSM 467 / LMG 4362 / NCIMB 8255 / S1</strain>
    </source>
</reference>
<dbReference type="EMBL" id="CP000230">
    <property type="protein sequence ID" value="ABC22963.1"/>
    <property type="molecule type" value="Genomic_DNA"/>
</dbReference>
<dbReference type="GO" id="GO:0003688">
    <property type="term" value="F:DNA replication origin binding"/>
    <property type="evidence" value="ECO:0007669"/>
    <property type="project" value="TreeGrafter"/>
</dbReference>
<dbReference type="InterPro" id="IPR027417">
    <property type="entry name" value="P-loop_NTPase"/>
</dbReference>
<dbReference type="Gene3D" id="1.10.8.60">
    <property type="match status" value="1"/>
</dbReference>
<dbReference type="InterPro" id="IPR055199">
    <property type="entry name" value="Hda_lid"/>
</dbReference>
<dbReference type="KEGG" id="rru:Rru_A2163"/>
<dbReference type="AlphaFoldDB" id="Q2RSD2"/>
<dbReference type="PANTHER" id="PTHR30050:SF5">
    <property type="entry name" value="DNAA REGULATORY INACTIVATOR HDA"/>
    <property type="match status" value="1"/>
</dbReference>